<sequence>MRMPRRARRFFSVDQRFQLAQQAGEHPRTGVERQHRVVVGARFRDVRKVRQQKAEVHGLAPCGDGSVPAASWARGQPGA</sequence>
<reference evidence="2" key="1">
    <citation type="submission" date="2006-05" db="EMBL/GenBank/DDBJ databases">
        <title>Complete sequence of chromosome 2 of Burkholderia cenocepacia AU 1054.</title>
        <authorList>
            <consortium name="US DOE Joint Genome Institute"/>
            <person name="Copeland A."/>
            <person name="Lucas S."/>
            <person name="Lapidus A."/>
            <person name="Barry K."/>
            <person name="Detter J.C."/>
            <person name="Glavina del Rio T."/>
            <person name="Hammon N."/>
            <person name="Israni S."/>
            <person name="Dalin E."/>
            <person name="Tice H."/>
            <person name="Pitluck S."/>
            <person name="Chain P."/>
            <person name="Malfatti S."/>
            <person name="Shin M."/>
            <person name="Vergez L."/>
            <person name="Schmutz J."/>
            <person name="Larimer F."/>
            <person name="Land M."/>
            <person name="Hauser L."/>
            <person name="Kyrpides N."/>
            <person name="Lykidis A."/>
            <person name="LiPuma J.J."/>
            <person name="Konstantinidis K."/>
            <person name="Tiedje J.M."/>
            <person name="Richardson P."/>
        </authorList>
    </citation>
    <scope>NUCLEOTIDE SEQUENCE [LARGE SCALE GENOMIC DNA]</scope>
    <source>
        <strain evidence="2">AU 1054</strain>
    </source>
</reference>
<evidence type="ECO:0000256" key="1">
    <source>
        <dbReference type="SAM" id="MobiDB-lite"/>
    </source>
</evidence>
<protein>
    <submittedName>
        <fullName evidence="2">Uncharacterized protein</fullName>
    </submittedName>
</protein>
<accession>A0A0H2XW01</accession>
<organism evidence="2">
    <name type="scientific">Burkholderia orbicola (strain AU 1054)</name>
    <dbReference type="NCBI Taxonomy" id="331271"/>
    <lineage>
        <taxon>Bacteria</taxon>
        <taxon>Pseudomonadati</taxon>
        <taxon>Pseudomonadota</taxon>
        <taxon>Betaproteobacteria</taxon>
        <taxon>Burkholderiales</taxon>
        <taxon>Burkholderiaceae</taxon>
        <taxon>Burkholderia</taxon>
        <taxon>Burkholderia cepacia complex</taxon>
        <taxon>Burkholderia orbicola</taxon>
    </lineage>
</organism>
<feature type="region of interest" description="Disordered" evidence="1">
    <location>
        <begin position="60"/>
        <end position="79"/>
    </location>
</feature>
<proteinExistence type="predicted"/>
<name>A0A0H2XW01_BURO1</name>
<dbReference type="EMBL" id="CP000379">
    <property type="protein sequence ID" value="ABF78400.1"/>
    <property type="molecule type" value="Genomic_DNA"/>
</dbReference>
<dbReference type="AlphaFoldDB" id="A0A0H2XW01"/>
<dbReference type="HOGENOM" id="CLU_2631290_0_0_4"/>
<gene>
    <name evidence="2" type="ordered locus">Bcen_3506</name>
</gene>
<evidence type="ECO:0000313" key="2">
    <source>
        <dbReference type="EMBL" id="ABF78400.1"/>
    </source>
</evidence>